<dbReference type="Gene3D" id="3.40.50.1820">
    <property type="entry name" value="alpha/beta hydrolase"/>
    <property type="match status" value="1"/>
</dbReference>
<dbReference type="AlphaFoldDB" id="A0AAN7T3B5"/>
<feature type="region of interest" description="Disordered" evidence="5">
    <location>
        <begin position="69"/>
        <end position="106"/>
    </location>
</feature>
<keyword evidence="2" id="KW-0805">Transcription regulation</keyword>
<proteinExistence type="inferred from homology"/>
<dbReference type="PROSITE" id="PS51134">
    <property type="entry name" value="ZF_TFIIB"/>
    <property type="match status" value="1"/>
</dbReference>
<dbReference type="InterPro" id="IPR000812">
    <property type="entry name" value="TFIIB"/>
</dbReference>
<dbReference type="Pfam" id="PF08271">
    <property type="entry name" value="Zn_Ribbon_TF"/>
    <property type="match status" value="1"/>
</dbReference>
<evidence type="ECO:0000313" key="7">
    <source>
        <dbReference type="EMBL" id="KAK5088686.1"/>
    </source>
</evidence>
<dbReference type="GO" id="GO:0008270">
    <property type="term" value="F:zinc ion binding"/>
    <property type="evidence" value="ECO:0007669"/>
    <property type="project" value="UniProtKB-KW"/>
</dbReference>
<dbReference type="PRINTS" id="PR00685">
    <property type="entry name" value="TIFACTORIIB"/>
</dbReference>
<keyword evidence="4" id="KW-0479">Metal-binding</keyword>
<dbReference type="Pfam" id="PF00135">
    <property type="entry name" value="COesterase"/>
    <property type="match status" value="1"/>
</dbReference>
<evidence type="ECO:0000256" key="1">
    <source>
        <dbReference type="ARBA" id="ARBA00010857"/>
    </source>
</evidence>
<evidence type="ECO:0000313" key="8">
    <source>
        <dbReference type="Proteomes" id="UP001309876"/>
    </source>
</evidence>
<sequence length="971" mass="105813">MTPAAQGIENQAPAQRPWRENLNIHMTCPDCKIFPPDLIEDNADTICANCGRVLAERLVSYESEWRTFNNDEKGGEDPNRVGDAQNELMNSDTGTTIGGDSRNMTKQARSLKKAQAMQNEDKHNRALQAAYNQINVWADQDHFAHSVKLEAQRLYKTAYDSQMFRGKNTQAILASCLFISLRTRGTSRSFAEIVNLTRVPKKEIGRTFKQLENFFASDTEKKKERIQAEGLVADNSAEYIPTSSSNPKDLVSRYCAMLGLPFRISAVAMQLASKMSDTTGLTGRSPLSAASACIYFACHLLSKPKTLSEISQVTNVSDATIKQAYKKLYEYKDQLIEKDWMGPQQPSPKDRTREILFGDPSKLPKASLIALAASVVARPKSYDAQPYAKALKARQAPTNTTGLEVDLGYSIYQGRFNATTNLNVFTGIRFAAPPTGSLRWQAPVAPPVDRGAPISASSYAPQCPQAPDASYSIVAVNNTASNEDCLFLNVWSPSNVTGPLPVLVWIHGGGYGAGNGRQDMSSIINTNGNQFVGVSIQYRLAAFGFLSSDEVYRNGVVNAGILDQHFALQWVQQYISQFNGDPARVTISGLSAGGGSVMLQAMAYGGSLGEATFSQAIANSPYLPMQYGYKDWIPSQSYYALATAAGCPPTLPYGANGTQPIWDCLLNVPTDTLINASTRITQSGTYGTWAFLPVTDGVFVQDLPSQQLLRKRVNGLNILTSNAANEGPSFVPQLISSEDDLVAWLRLTFPLFSNNDIAKILLYYPSSNATTNSSEDVFATTGDSGPTALNQSNVGTGQQQRANNIYAETTFICPSYWLAEAYSDGDFGQGKAYKYQYSVLPATHGSDTALYFNPPGTPPYSQSFSRTVQQSWGNFIITGDPSISQAAASGQINGSSPITDWPPYSVYNPYQLDLNQTGGLTTRVNTSGLSLIQQTGEGTINDIRAVNAYTWEGGRGTRCDFWRSMGEIVPE</sequence>
<dbReference type="InterPro" id="IPR013763">
    <property type="entry name" value="Cyclin-like_dom"/>
</dbReference>
<dbReference type="InterPro" id="IPR019819">
    <property type="entry name" value="Carboxylesterase_B_CS"/>
</dbReference>
<keyword evidence="3" id="KW-0804">Transcription</keyword>
<feature type="domain" description="TFIIB-type" evidence="6">
    <location>
        <begin position="24"/>
        <end position="55"/>
    </location>
</feature>
<organism evidence="7 8">
    <name type="scientific">Lithohypha guttulata</name>
    <dbReference type="NCBI Taxonomy" id="1690604"/>
    <lineage>
        <taxon>Eukaryota</taxon>
        <taxon>Fungi</taxon>
        <taxon>Dikarya</taxon>
        <taxon>Ascomycota</taxon>
        <taxon>Pezizomycotina</taxon>
        <taxon>Eurotiomycetes</taxon>
        <taxon>Chaetothyriomycetidae</taxon>
        <taxon>Chaetothyriales</taxon>
        <taxon>Trichomeriaceae</taxon>
        <taxon>Lithohypha</taxon>
    </lineage>
</organism>
<dbReference type="SUPFAM" id="SSF53474">
    <property type="entry name" value="alpha/beta-Hydrolases"/>
    <property type="match status" value="1"/>
</dbReference>
<keyword evidence="4" id="KW-0862">Zinc</keyword>
<dbReference type="InterPro" id="IPR029058">
    <property type="entry name" value="AB_hydrolase_fold"/>
</dbReference>
<keyword evidence="8" id="KW-1185">Reference proteome</keyword>
<reference evidence="7 8" key="1">
    <citation type="submission" date="2023-08" db="EMBL/GenBank/DDBJ databases">
        <title>Black Yeasts Isolated from many extreme environments.</title>
        <authorList>
            <person name="Coleine C."/>
            <person name="Stajich J.E."/>
            <person name="Selbmann L."/>
        </authorList>
    </citation>
    <scope>NUCLEOTIDE SEQUENCE [LARGE SCALE GENOMIC DNA]</scope>
    <source>
        <strain evidence="7 8">CCFEE 5910</strain>
    </source>
</reference>
<dbReference type="InterPro" id="IPR050309">
    <property type="entry name" value="Type-B_Carboxylest/Lipase"/>
</dbReference>
<dbReference type="PROSITE" id="PS00941">
    <property type="entry name" value="CARBOXYLESTERASE_B_2"/>
    <property type="match status" value="1"/>
</dbReference>
<protein>
    <recommendedName>
        <fullName evidence="6">TFIIB-type domain-containing protein</fullName>
    </recommendedName>
</protein>
<dbReference type="Gene3D" id="1.10.472.170">
    <property type="match status" value="1"/>
</dbReference>
<dbReference type="InterPro" id="IPR036915">
    <property type="entry name" value="Cyclin-like_sf"/>
</dbReference>
<comment type="caution">
    <text evidence="7">The sequence shown here is derived from an EMBL/GenBank/DDBJ whole genome shotgun (WGS) entry which is preliminary data.</text>
</comment>
<dbReference type="EMBL" id="JAVRRJ010000002">
    <property type="protein sequence ID" value="KAK5088686.1"/>
    <property type="molecule type" value="Genomic_DNA"/>
</dbReference>
<feature type="compositionally biased region" description="Basic and acidic residues" evidence="5">
    <location>
        <begin position="69"/>
        <end position="80"/>
    </location>
</feature>
<dbReference type="SUPFAM" id="SSF57783">
    <property type="entry name" value="Zinc beta-ribbon"/>
    <property type="match status" value="1"/>
</dbReference>
<comment type="similarity">
    <text evidence="1">Belongs to the TFIIB family.</text>
</comment>
<dbReference type="Pfam" id="PF00382">
    <property type="entry name" value="TFIIB"/>
    <property type="match status" value="2"/>
</dbReference>
<evidence type="ECO:0000256" key="3">
    <source>
        <dbReference type="ARBA" id="ARBA00023163"/>
    </source>
</evidence>
<evidence type="ECO:0000256" key="4">
    <source>
        <dbReference type="PROSITE-ProRule" id="PRU00469"/>
    </source>
</evidence>
<dbReference type="GO" id="GO:0070897">
    <property type="term" value="P:transcription preinitiation complex assembly"/>
    <property type="evidence" value="ECO:0007669"/>
    <property type="project" value="InterPro"/>
</dbReference>
<gene>
    <name evidence="7" type="ORF">LTR05_002906</name>
</gene>
<dbReference type="Gene3D" id="1.10.472.10">
    <property type="entry name" value="Cyclin-like"/>
    <property type="match status" value="1"/>
</dbReference>
<keyword evidence="4" id="KW-0863">Zinc-finger</keyword>
<accession>A0AAN7T3B5</accession>
<name>A0AAN7T3B5_9EURO</name>
<dbReference type="PANTHER" id="PTHR11559">
    <property type="entry name" value="CARBOXYLESTERASE"/>
    <property type="match status" value="1"/>
</dbReference>
<dbReference type="Proteomes" id="UP001309876">
    <property type="component" value="Unassembled WGS sequence"/>
</dbReference>
<dbReference type="SUPFAM" id="SSF47954">
    <property type="entry name" value="Cyclin-like"/>
    <property type="match status" value="2"/>
</dbReference>
<dbReference type="InterPro" id="IPR013137">
    <property type="entry name" value="Znf_TFIIB"/>
</dbReference>
<evidence type="ECO:0000256" key="5">
    <source>
        <dbReference type="SAM" id="MobiDB-lite"/>
    </source>
</evidence>
<dbReference type="InterPro" id="IPR002018">
    <property type="entry name" value="CarbesteraseB"/>
</dbReference>
<evidence type="ECO:0000259" key="6">
    <source>
        <dbReference type="PROSITE" id="PS51134"/>
    </source>
</evidence>
<dbReference type="GO" id="GO:0017025">
    <property type="term" value="F:TBP-class protein binding"/>
    <property type="evidence" value="ECO:0007669"/>
    <property type="project" value="InterPro"/>
</dbReference>
<dbReference type="InterPro" id="IPR013150">
    <property type="entry name" value="TFIIB_cyclin"/>
</dbReference>
<evidence type="ECO:0000256" key="2">
    <source>
        <dbReference type="ARBA" id="ARBA00023015"/>
    </source>
</evidence>
<dbReference type="SMART" id="SM00385">
    <property type="entry name" value="CYCLIN"/>
    <property type="match status" value="2"/>
</dbReference>